<keyword evidence="1" id="KW-0812">Transmembrane</keyword>
<keyword evidence="1" id="KW-1133">Transmembrane helix</keyword>
<accession>A0ABY8AWG6</accession>
<dbReference type="Pfam" id="PF06691">
    <property type="entry name" value="DUF1189"/>
    <property type="match status" value="1"/>
</dbReference>
<dbReference type="InterPro" id="IPR009574">
    <property type="entry name" value="DUF1189"/>
</dbReference>
<evidence type="ECO:0000313" key="3">
    <source>
        <dbReference type="Proteomes" id="UP001222087"/>
    </source>
</evidence>
<proteinExistence type="predicted"/>
<feature type="transmembrane region" description="Helical" evidence="1">
    <location>
        <begin position="187"/>
        <end position="215"/>
    </location>
</feature>
<sequence>MTEQKTLRKIDAPFYNYWQALLLSFFSSRLYVDVGKRWKGLGILYLLLVIFLFSIPFSLRIAVEFNTFFEQQIIEPLKKLPPIYIQNGKVSFDEPMPYFIKNDAGEIVSIIDTTGKVKTIDKTYPNLTTLITEDKFFYRIRSPQFFFTKQMDEEADQIYVQPLSKNINQIFDGSTWIKSSGLKRVKLFSLIIIYPTVALLLFLIYLVFLLAFALMGQFISNLFFRLSISYKQSSRLLSVSSTPQILILLLFLTIDWLFIGFGLILMILPAFYFCFALRSLKRESHKLVVS</sequence>
<name>A0ABY8AWG6_9GAMM</name>
<keyword evidence="1" id="KW-0472">Membrane</keyword>
<feature type="transmembrane region" description="Helical" evidence="1">
    <location>
        <begin position="43"/>
        <end position="63"/>
    </location>
</feature>
<dbReference type="Proteomes" id="UP001222087">
    <property type="component" value="Chromosome"/>
</dbReference>
<protein>
    <submittedName>
        <fullName evidence="2">DUF1189 family protein</fullName>
    </submittedName>
</protein>
<evidence type="ECO:0000313" key="2">
    <source>
        <dbReference type="EMBL" id="WED44516.1"/>
    </source>
</evidence>
<keyword evidence="3" id="KW-1185">Reference proteome</keyword>
<feature type="transmembrane region" description="Helical" evidence="1">
    <location>
        <begin position="245"/>
        <end position="277"/>
    </location>
</feature>
<dbReference type="RefSeq" id="WP_275090336.1">
    <property type="nucleotide sequence ID" value="NZ_CP119078.1"/>
</dbReference>
<evidence type="ECO:0000256" key="1">
    <source>
        <dbReference type="SAM" id="Phobius"/>
    </source>
</evidence>
<gene>
    <name evidence="2" type="ORF">PXX05_06945</name>
</gene>
<dbReference type="EMBL" id="CP119078">
    <property type="protein sequence ID" value="WED44516.1"/>
    <property type="molecule type" value="Genomic_DNA"/>
</dbReference>
<organism evidence="2 3">
    <name type="scientific">Legionella cardiaca</name>
    <dbReference type="NCBI Taxonomy" id="1071983"/>
    <lineage>
        <taxon>Bacteria</taxon>
        <taxon>Pseudomonadati</taxon>
        <taxon>Pseudomonadota</taxon>
        <taxon>Gammaproteobacteria</taxon>
        <taxon>Legionellales</taxon>
        <taxon>Legionellaceae</taxon>
        <taxon>Legionella</taxon>
    </lineage>
</organism>
<reference evidence="2 3" key="1">
    <citation type="submission" date="2023-02" db="EMBL/GenBank/DDBJ databases">
        <title>Genome Sequence of L. cardiaca H63T.</title>
        <authorList>
            <person name="Lopez A.E."/>
            <person name="Cianciotto N.P."/>
        </authorList>
    </citation>
    <scope>NUCLEOTIDE SEQUENCE [LARGE SCALE GENOMIC DNA]</scope>
    <source>
        <strain evidence="2 3">H63</strain>
    </source>
</reference>